<keyword evidence="1" id="KW-0812">Transmembrane</keyword>
<dbReference type="EMBL" id="GISG01250450">
    <property type="protein sequence ID" value="MBA4671290.1"/>
    <property type="molecule type" value="Transcribed_RNA"/>
</dbReference>
<proteinExistence type="predicted"/>
<dbReference type="AlphaFoldDB" id="A0A7C9APH1"/>
<evidence type="ECO:0000256" key="1">
    <source>
        <dbReference type="SAM" id="Phobius"/>
    </source>
</evidence>
<sequence>MLSRAGGQVAAEGKASFPWSSCMLFLLVIIRSYLCSLCSNEPLLLLLLFVVGLQPCPYPCIWYSSSPPISSSSLRTWSPHGFPRLWLSLPVCIIQLKSIMVLYTCQIAMGKYILHRSDMNSFC</sequence>
<feature type="transmembrane region" description="Helical" evidence="1">
    <location>
        <begin position="16"/>
        <end position="34"/>
    </location>
</feature>
<reference evidence="2" key="2">
    <citation type="submission" date="2020-07" db="EMBL/GenBank/DDBJ databases">
        <authorList>
            <person name="Vera ALvarez R."/>
            <person name="Arias-Moreno D.M."/>
            <person name="Jimenez-Jacinto V."/>
            <person name="Jimenez-Bremont J.F."/>
            <person name="Swaminathan K."/>
            <person name="Moose S.P."/>
            <person name="Guerrero-Gonzalez M.L."/>
            <person name="Marino-Ramirez L."/>
            <person name="Landsman D."/>
            <person name="Rodriguez-Kessler M."/>
            <person name="Delgado-Sanchez P."/>
        </authorList>
    </citation>
    <scope>NUCLEOTIDE SEQUENCE</scope>
    <source>
        <tissue evidence="2">Cladode</tissue>
    </source>
</reference>
<organism evidence="2">
    <name type="scientific">Opuntia streptacantha</name>
    <name type="common">Prickly pear cactus</name>
    <name type="synonym">Opuntia cardona</name>
    <dbReference type="NCBI Taxonomy" id="393608"/>
    <lineage>
        <taxon>Eukaryota</taxon>
        <taxon>Viridiplantae</taxon>
        <taxon>Streptophyta</taxon>
        <taxon>Embryophyta</taxon>
        <taxon>Tracheophyta</taxon>
        <taxon>Spermatophyta</taxon>
        <taxon>Magnoliopsida</taxon>
        <taxon>eudicotyledons</taxon>
        <taxon>Gunneridae</taxon>
        <taxon>Pentapetalae</taxon>
        <taxon>Caryophyllales</taxon>
        <taxon>Cactineae</taxon>
        <taxon>Cactaceae</taxon>
        <taxon>Opuntioideae</taxon>
        <taxon>Opuntia</taxon>
    </lineage>
</organism>
<name>A0A7C9APH1_OPUST</name>
<accession>A0A7C9APH1</accession>
<evidence type="ECO:0000313" key="2">
    <source>
        <dbReference type="EMBL" id="MBA4671293.1"/>
    </source>
</evidence>
<protein>
    <submittedName>
        <fullName evidence="2">Uncharacterized protein</fullName>
    </submittedName>
</protein>
<keyword evidence="1" id="KW-0472">Membrane</keyword>
<dbReference type="EMBL" id="GISG01250453">
    <property type="protein sequence ID" value="MBA4671293.1"/>
    <property type="molecule type" value="Transcribed_RNA"/>
</dbReference>
<feature type="transmembrane region" description="Helical" evidence="1">
    <location>
        <begin position="85"/>
        <end position="109"/>
    </location>
</feature>
<feature type="transmembrane region" description="Helical" evidence="1">
    <location>
        <begin position="43"/>
        <end position="65"/>
    </location>
</feature>
<reference evidence="2" key="1">
    <citation type="journal article" date="2013" name="J. Plant Res.">
        <title>Effect of fungi and light on seed germination of three Opuntia species from semiarid lands of central Mexico.</title>
        <authorList>
            <person name="Delgado-Sanchez P."/>
            <person name="Jimenez-Bremont J.F."/>
            <person name="Guerrero-Gonzalez Mde L."/>
            <person name="Flores J."/>
        </authorList>
    </citation>
    <scope>NUCLEOTIDE SEQUENCE</scope>
    <source>
        <tissue evidence="2">Cladode</tissue>
    </source>
</reference>
<keyword evidence="1" id="KW-1133">Transmembrane helix</keyword>